<proteinExistence type="predicted"/>
<accession>A0AAE4MBF5</accession>
<dbReference type="Proteomes" id="UP001273136">
    <property type="component" value="Unassembled WGS sequence"/>
</dbReference>
<reference evidence="2" key="1">
    <citation type="submission" date="2023-06" db="EMBL/GenBank/DDBJ databases">
        <title>Genome sequence of Methancorpusculaceae sp. Ag1.</title>
        <authorList>
            <person name="Protasov E."/>
            <person name="Platt K."/>
            <person name="Poehlein A."/>
            <person name="Daniel R."/>
            <person name="Brune A."/>
        </authorList>
    </citation>
    <scope>NUCLEOTIDE SEQUENCE</scope>
    <source>
        <strain evidence="2">Ag1</strain>
    </source>
</reference>
<protein>
    <recommendedName>
        <fullName evidence="4">Archaeal Type IV pilin N-terminal domain-containing protein</fullName>
    </recommendedName>
</protein>
<gene>
    <name evidence="2" type="ORF">McpAg1_02480</name>
</gene>
<keyword evidence="1" id="KW-1133">Transmembrane helix</keyword>
<sequence>MKSDHNEAVSTVIALMLILAILSTCIAIYSATYIPGLKQQSEILHSEEVQYAFQRLSSDVDNLYSLGRPAQFSEPVPLGGGDILLSLVKSSGTIELQKKNIVSITVGGEEFDVETTSVSYTPSYSSWELQGYLYQNGVVWITKGTKKTPADLILHTVKMGTDQESETINKWLTAMRPVPSGENYTMQIVSMIPADGKSSVTGSGIAKIRLNAVAVKEKTYHNTSIMFDSEPILSSVNVTLKILQIEVSVT</sequence>
<dbReference type="AlphaFoldDB" id="A0AAE4MBF5"/>
<keyword evidence="3" id="KW-1185">Reference proteome</keyword>
<evidence type="ECO:0008006" key="4">
    <source>
        <dbReference type="Google" id="ProtNLM"/>
    </source>
</evidence>
<evidence type="ECO:0000313" key="3">
    <source>
        <dbReference type="Proteomes" id="UP001273136"/>
    </source>
</evidence>
<evidence type="ECO:0000313" key="2">
    <source>
        <dbReference type="EMBL" id="MDV0441069.1"/>
    </source>
</evidence>
<organism evidence="2 3">
    <name type="scientific">Methanorbis furvi</name>
    <dbReference type="NCBI Taxonomy" id="3028299"/>
    <lineage>
        <taxon>Archaea</taxon>
        <taxon>Methanobacteriati</taxon>
        <taxon>Methanobacteriota</taxon>
        <taxon>Stenosarchaea group</taxon>
        <taxon>Methanomicrobia</taxon>
        <taxon>Methanomicrobiales</taxon>
        <taxon>Methanocorpusculaceae</taxon>
        <taxon>Methanorbis</taxon>
    </lineage>
</organism>
<comment type="caution">
    <text evidence="2">The sequence shown here is derived from an EMBL/GenBank/DDBJ whole genome shotgun (WGS) entry which is preliminary data.</text>
</comment>
<dbReference type="RefSeq" id="WP_338093462.1">
    <property type="nucleotide sequence ID" value="NZ_JAWDKA010000001.1"/>
</dbReference>
<name>A0AAE4MBF5_9EURY</name>
<dbReference type="EMBL" id="JAWDKA010000001">
    <property type="protein sequence ID" value="MDV0441069.1"/>
    <property type="molecule type" value="Genomic_DNA"/>
</dbReference>
<keyword evidence="1" id="KW-0812">Transmembrane</keyword>
<feature type="transmembrane region" description="Helical" evidence="1">
    <location>
        <begin position="12"/>
        <end position="34"/>
    </location>
</feature>
<keyword evidence="1" id="KW-0472">Membrane</keyword>
<evidence type="ECO:0000256" key="1">
    <source>
        <dbReference type="SAM" id="Phobius"/>
    </source>
</evidence>